<dbReference type="Proteomes" id="UP001589628">
    <property type="component" value="Unassembled WGS sequence"/>
</dbReference>
<dbReference type="EMBL" id="JBHLZN010000001">
    <property type="protein sequence ID" value="MFB9885178.1"/>
    <property type="molecule type" value="Genomic_DNA"/>
</dbReference>
<keyword evidence="1 4" id="KW-0963">Cytoplasm</keyword>
<dbReference type="RefSeq" id="WP_081414424.1">
    <property type="nucleotide sequence ID" value="NZ_JBHLZN010000001.1"/>
</dbReference>
<comment type="similarity">
    <text evidence="4">Belongs to the L/F-transferase family.</text>
</comment>
<dbReference type="PANTHER" id="PTHR30098">
    <property type="entry name" value="LEUCYL/PHENYLALANYL-TRNA--PROTEIN TRANSFERASE"/>
    <property type="match status" value="1"/>
</dbReference>
<evidence type="ECO:0000256" key="1">
    <source>
        <dbReference type="ARBA" id="ARBA00022490"/>
    </source>
</evidence>
<evidence type="ECO:0000256" key="3">
    <source>
        <dbReference type="ARBA" id="ARBA00023315"/>
    </source>
</evidence>
<dbReference type="InterPro" id="IPR042221">
    <property type="entry name" value="Leu/Phe-tRNA_Trfase_N"/>
</dbReference>
<dbReference type="InterPro" id="IPR016181">
    <property type="entry name" value="Acyl_CoA_acyltransferase"/>
</dbReference>
<dbReference type="NCBIfam" id="TIGR00667">
    <property type="entry name" value="aat"/>
    <property type="match status" value="1"/>
</dbReference>
<protein>
    <recommendedName>
        <fullName evidence="4">Leucyl/phenylalanyl-tRNA--protein transferase</fullName>
        <ecNumber evidence="4">2.3.2.6</ecNumber>
    </recommendedName>
    <alternativeName>
        <fullName evidence="4">L/F-transferase</fullName>
    </alternativeName>
    <alternativeName>
        <fullName evidence="4">Leucyltransferase</fullName>
    </alternativeName>
    <alternativeName>
        <fullName evidence="4">Phenyalanyltransferase</fullName>
    </alternativeName>
</protein>
<comment type="catalytic activity">
    <reaction evidence="4">
        <text>L-phenylalanyl-tRNA(Phe) + an N-terminal L-alpha-aminoacyl-[protein] = an N-terminal L-phenylalanyl-L-alpha-aminoacyl-[protein] + tRNA(Phe)</text>
        <dbReference type="Rhea" id="RHEA:43632"/>
        <dbReference type="Rhea" id="RHEA-COMP:9668"/>
        <dbReference type="Rhea" id="RHEA-COMP:9699"/>
        <dbReference type="Rhea" id="RHEA-COMP:10636"/>
        <dbReference type="Rhea" id="RHEA-COMP:10637"/>
        <dbReference type="ChEBI" id="CHEBI:78442"/>
        <dbReference type="ChEBI" id="CHEBI:78531"/>
        <dbReference type="ChEBI" id="CHEBI:78597"/>
        <dbReference type="ChEBI" id="CHEBI:83561"/>
        <dbReference type="EC" id="2.3.2.6"/>
    </reaction>
</comment>
<comment type="subcellular location">
    <subcellularLocation>
        <location evidence="4">Cytoplasm</location>
    </subcellularLocation>
</comment>
<comment type="catalytic activity">
    <reaction evidence="4">
        <text>N-terminal L-lysyl-[protein] + L-leucyl-tRNA(Leu) = N-terminal L-leucyl-L-lysyl-[protein] + tRNA(Leu) + H(+)</text>
        <dbReference type="Rhea" id="RHEA:12340"/>
        <dbReference type="Rhea" id="RHEA-COMP:9613"/>
        <dbReference type="Rhea" id="RHEA-COMP:9622"/>
        <dbReference type="Rhea" id="RHEA-COMP:12670"/>
        <dbReference type="Rhea" id="RHEA-COMP:12671"/>
        <dbReference type="ChEBI" id="CHEBI:15378"/>
        <dbReference type="ChEBI" id="CHEBI:65249"/>
        <dbReference type="ChEBI" id="CHEBI:78442"/>
        <dbReference type="ChEBI" id="CHEBI:78494"/>
        <dbReference type="ChEBI" id="CHEBI:133043"/>
        <dbReference type="EC" id="2.3.2.6"/>
    </reaction>
</comment>
<keyword evidence="6" id="KW-1185">Reference proteome</keyword>
<organism evidence="5 6">
    <name type="scientific">Balneatrix alpica</name>
    <dbReference type="NCBI Taxonomy" id="75684"/>
    <lineage>
        <taxon>Bacteria</taxon>
        <taxon>Pseudomonadati</taxon>
        <taxon>Pseudomonadota</taxon>
        <taxon>Gammaproteobacteria</taxon>
        <taxon>Oceanospirillales</taxon>
        <taxon>Balneatrichaceae</taxon>
        <taxon>Balneatrix</taxon>
    </lineage>
</organism>
<comment type="function">
    <text evidence="4">Functions in the N-end rule pathway of protein degradation where it conjugates Leu, Phe and, less efficiently, Met from aminoacyl-tRNAs to the N-termini of proteins containing an N-terminal arginine or lysine.</text>
</comment>
<dbReference type="PANTHER" id="PTHR30098:SF2">
    <property type="entry name" value="LEUCYL_PHENYLALANYL-TRNA--PROTEIN TRANSFERASE"/>
    <property type="match status" value="1"/>
</dbReference>
<evidence type="ECO:0000313" key="5">
    <source>
        <dbReference type="EMBL" id="MFB9885178.1"/>
    </source>
</evidence>
<dbReference type="InterPro" id="IPR004616">
    <property type="entry name" value="Leu/Phe-tRNA_Trfase"/>
</dbReference>
<dbReference type="EC" id="2.3.2.6" evidence="4"/>
<dbReference type="SUPFAM" id="SSF55729">
    <property type="entry name" value="Acyl-CoA N-acyltransferases (Nat)"/>
    <property type="match status" value="1"/>
</dbReference>
<proteinExistence type="inferred from homology"/>
<gene>
    <name evidence="4 5" type="primary">aat</name>
    <name evidence="5" type="ORF">ACFFLH_01955</name>
</gene>
<comment type="catalytic activity">
    <reaction evidence="4">
        <text>N-terminal L-arginyl-[protein] + L-leucyl-tRNA(Leu) = N-terminal L-leucyl-L-arginyl-[protein] + tRNA(Leu) + H(+)</text>
        <dbReference type="Rhea" id="RHEA:50416"/>
        <dbReference type="Rhea" id="RHEA-COMP:9613"/>
        <dbReference type="Rhea" id="RHEA-COMP:9622"/>
        <dbReference type="Rhea" id="RHEA-COMP:12672"/>
        <dbReference type="Rhea" id="RHEA-COMP:12673"/>
        <dbReference type="ChEBI" id="CHEBI:15378"/>
        <dbReference type="ChEBI" id="CHEBI:64719"/>
        <dbReference type="ChEBI" id="CHEBI:78442"/>
        <dbReference type="ChEBI" id="CHEBI:78494"/>
        <dbReference type="ChEBI" id="CHEBI:133044"/>
        <dbReference type="EC" id="2.3.2.6"/>
    </reaction>
</comment>
<dbReference type="GO" id="GO:0008914">
    <property type="term" value="F:leucyl-tRNA--protein transferase activity"/>
    <property type="evidence" value="ECO:0007669"/>
    <property type="project" value="UniProtKB-EC"/>
</dbReference>
<reference evidence="5 6" key="1">
    <citation type="submission" date="2024-09" db="EMBL/GenBank/DDBJ databases">
        <authorList>
            <person name="Sun Q."/>
            <person name="Mori K."/>
        </authorList>
    </citation>
    <scope>NUCLEOTIDE SEQUENCE [LARGE SCALE GENOMIC DNA]</scope>
    <source>
        <strain evidence="5 6">ATCC 51285</strain>
    </source>
</reference>
<dbReference type="InterPro" id="IPR042203">
    <property type="entry name" value="Leu/Phe-tRNA_Trfase_C"/>
</dbReference>
<evidence type="ECO:0000256" key="2">
    <source>
        <dbReference type="ARBA" id="ARBA00022679"/>
    </source>
</evidence>
<dbReference type="Gene3D" id="3.40.630.70">
    <property type="entry name" value="Leucyl/phenylalanyl-tRNA-protein transferase, C-terminal domain"/>
    <property type="match status" value="1"/>
</dbReference>
<dbReference type="HAMAP" id="MF_00688">
    <property type="entry name" value="Leu_Phe_trans"/>
    <property type="match status" value="1"/>
</dbReference>
<evidence type="ECO:0000256" key="4">
    <source>
        <dbReference type="HAMAP-Rule" id="MF_00688"/>
    </source>
</evidence>
<comment type="caution">
    <text evidence="5">The sequence shown here is derived from an EMBL/GenBank/DDBJ whole genome shotgun (WGS) entry which is preliminary data.</text>
</comment>
<sequence length="243" mass="27445">MLPWLDHRLWFPPTATALDEPNGLLAAGGDLSPERLLLAYRRGIFPWFDEDSPILWWSPAPRCVLLPESLHVSRSMAKQLRRAEYEVSVNRAFSQVIAACASTPREGQSGTWIQPSMIAAYQRLHELGWAHSVEVWHNQQLVGGLYGLAIGAAFFGESMFSHRSNASKTALIIWTRQLQQWGCQLIDCQMRTDHLLSLGAQQFSRREFECLLKDAINAHTNLTECIAQHRGLRLDQGGRQDAV</sequence>
<keyword evidence="3 4" id="KW-0012">Acyltransferase</keyword>
<dbReference type="Gene3D" id="3.30.70.3550">
    <property type="entry name" value="Leucyl/phenylalanyl-tRNA-protein transferase, N-terminal domain"/>
    <property type="match status" value="1"/>
</dbReference>
<dbReference type="Pfam" id="PF03588">
    <property type="entry name" value="Leu_Phe_trans"/>
    <property type="match status" value="1"/>
</dbReference>
<evidence type="ECO:0000313" key="6">
    <source>
        <dbReference type="Proteomes" id="UP001589628"/>
    </source>
</evidence>
<accession>A0ABV5Z960</accession>
<name>A0ABV5Z960_9GAMM</name>
<keyword evidence="2 4" id="KW-0808">Transferase</keyword>